<organism evidence="1 2">
    <name type="scientific">Portunus trituberculatus</name>
    <name type="common">Swimming crab</name>
    <name type="synonym">Neptunus trituberculatus</name>
    <dbReference type="NCBI Taxonomy" id="210409"/>
    <lineage>
        <taxon>Eukaryota</taxon>
        <taxon>Metazoa</taxon>
        <taxon>Ecdysozoa</taxon>
        <taxon>Arthropoda</taxon>
        <taxon>Crustacea</taxon>
        <taxon>Multicrustacea</taxon>
        <taxon>Malacostraca</taxon>
        <taxon>Eumalacostraca</taxon>
        <taxon>Eucarida</taxon>
        <taxon>Decapoda</taxon>
        <taxon>Pleocyemata</taxon>
        <taxon>Brachyura</taxon>
        <taxon>Eubrachyura</taxon>
        <taxon>Portunoidea</taxon>
        <taxon>Portunidae</taxon>
        <taxon>Portuninae</taxon>
        <taxon>Portunus</taxon>
    </lineage>
</organism>
<comment type="caution">
    <text evidence="1">The sequence shown here is derived from an EMBL/GenBank/DDBJ whole genome shotgun (WGS) entry which is preliminary data.</text>
</comment>
<gene>
    <name evidence="1" type="ORF">E2C01_036778</name>
</gene>
<reference evidence="1 2" key="1">
    <citation type="submission" date="2019-05" db="EMBL/GenBank/DDBJ databases">
        <title>Another draft genome of Portunus trituberculatus and its Hox gene families provides insights of decapod evolution.</title>
        <authorList>
            <person name="Jeong J.-H."/>
            <person name="Song I."/>
            <person name="Kim S."/>
            <person name="Choi T."/>
            <person name="Kim D."/>
            <person name="Ryu S."/>
            <person name="Kim W."/>
        </authorList>
    </citation>
    <scope>NUCLEOTIDE SEQUENCE [LARGE SCALE GENOMIC DNA]</scope>
    <source>
        <tissue evidence="1">Muscle</tissue>
    </source>
</reference>
<name>A0A5B7F7L6_PORTR</name>
<sequence>MTYIYICPRTERVNGVLWLTNTCTLTRFLIFITIKPLWCHRKFLNEKLPTKQIIIIYLKTVGALGMRTSGNTGITSNMVPERYSGGYEKGDDRALYTTKCAAV</sequence>
<dbReference type="Proteomes" id="UP000324222">
    <property type="component" value="Unassembled WGS sequence"/>
</dbReference>
<evidence type="ECO:0000313" key="2">
    <source>
        <dbReference type="Proteomes" id="UP000324222"/>
    </source>
</evidence>
<proteinExistence type="predicted"/>
<dbReference type="AlphaFoldDB" id="A0A5B7F7L6"/>
<keyword evidence="2" id="KW-1185">Reference proteome</keyword>
<evidence type="ECO:0000313" key="1">
    <source>
        <dbReference type="EMBL" id="MPC43141.1"/>
    </source>
</evidence>
<protein>
    <submittedName>
        <fullName evidence="1">Uncharacterized protein</fullName>
    </submittedName>
</protein>
<accession>A0A5B7F7L6</accession>
<dbReference type="EMBL" id="VSRR010005702">
    <property type="protein sequence ID" value="MPC43141.1"/>
    <property type="molecule type" value="Genomic_DNA"/>
</dbReference>